<proteinExistence type="predicted"/>
<dbReference type="PROSITE" id="PS00676">
    <property type="entry name" value="SIGMA54_INTERACT_2"/>
    <property type="match status" value="1"/>
</dbReference>
<evidence type="ECO:0000313" key="9">
    <source>
        <dbReference type="Proteomes" id="UP000005615"/>
    </source>
</evidence>
<keyword evidence="1" id="KW-0547">Nucleotide-binding</keyword>
<keyword evidence="4 8" id="KW-0238">DNA-binding</keyword>
<evidence type="ECO:0000256" key="2">
    <source>
        <dbReference type="ARBA" id="ARBA00022840"/>
    </source>
</evidence>
<protein>
    <submittedName>
        <fullName evidence="8">Sigma-54 dependent DNA-binding response regulator</fullName>
    </submittedName>
</protein>
<dbReference type="GO" id="GO:0006355">
    <property type="term" value="P:regulation of DNA-templated transcription"/>
    <property type="evidence" value="ECO:0007669"/>
    <property type="project" value="InterPro"/>
</dbReference>
<dbReference type="Proteomes" id="UP000005615">
    <property type="component" value="Unassembled WGS sequence"/>
</dbReference>
<name>F3L305_9GAMM</name>
<keyword evidence="3" id="KW-0805">Transcription regulation</keyword>
<dbReference type="SMART" id="SM00382">
    <property type="entry name" value="AAA"/>
    <property type="match status" value="1"/>
</dbReference>
<dbReference type="AlphaFoldDB" id="F3L305"/>
<accession>F3L305</accession>
<dbReference type="Pfam" id="PF00158">
    <property type="entry name" value="Sigma54_activat"/>
    <property type="match status" value="1"/>
</dbReference>
<dbReference type="FunFam" id="3.40.50.300:FF:000006">
    <property type="entry name" value="DNA-binding transcriptional regulator NtrC"/>
    <property type="match status" value="1"/>
</dbReference>
<evidence type="ECO:0000256" key="6">
    <source>
        <dbReference type="SAM" id="MobiDB-lite"/>
    </source>
</evidence>
<dbReference type="STRING" id="2518989.IMCC3088_1929"/>
<dbReference type="CDD" id="cd00009">
    <property type="entry name" value="AAA"/>
    <property type="match status" value="1"/>
</dbReference>
<dbReference type="Gene3D" id="1.10.8.60">
    <property type="match status" value="1"/>
</dbReference>
<dbReference type="EMBL" id="AEIG01000057">
    <property type="protein sequence ID" value="EGG29300.1"/>
    <property type="molecule type" value="Genomic_DNA"/>
</dbReference>
<evidence type="ECO:0000256" key="3">
    <source>
        <dbReference type="ARBA" id="ARBA00023015"/>
    </source>
</evidence>
<dbReference type="InterPro" id="IPR009057">
    <property type="entry name" value="Homeodomain-like_sf"/>
</dbReference>
<evidence type="ECO:0000256" key="5">
    <source>
        <dbReference type="ARBA" id="ARBA00023163"/>
    </source>
</evidence>
<dbReference type="SUPFAM" id="SSF46689">
    <property type="entry name" value="Homeodomain-like"/>
    <property type="match status" value="1"/>
</dbReference>
<dbReference type="InterPro" id="IPR025943">
    <property type="entry name" value="Sigma_54_int_dom_ATP-bd_2"/>
</dbReference>
<dbReference type="PROSITE" id="PS00688">
    <property type="entry name" value="SIGMA54_INTERACT_3"/>
    <property type="match status" value="1"/>
</dbReference>
<dbReference type="Pfam" id="PF02954">
    <property type="entry name" value="HTH_8"/>
    <property type="match status" value="1"/>
</dbReference>
<dbReference type="InterPro" id="IPR025944">
    <property type="entry name" value="Sigma_54_int_dom_CS"/>
</dbReference>
<dbReference type="SUPFAM" id="SSF52540">
    <property type="entry name" value="P-loop containing nucleoside triphosphate hydrolases"/>
    <property type="match status" value="1"/>
</dbReference>
<keyword evidence="9" id="KW-1185">Reference proteome</keyword>
<dbReference type="Gene3D" id="1.10.10.60">
    <property type="entry name" value="Homeodomain-like"/>
    <property type="match status" value="1"/>
</dbReference>
<dbReference type="InterPro" id="IPR058031">
    <property type="entry name" value="AAA_lid_NorR"/>
</dbReference>
<dbReference type="PROSITE" id="PS50045">
    <property type="entry name" value="SIGMA54_INTERACT_4"/>
    <property type="match status" value="1"/>
</dbReference>
<evidence type="ECO:0000256" key="4">
    <source>
        <dbReference type="ARBA" id="ARBA00023125"/>
    </source>
</evidence>
<sequence>MKCLLLQMFNGSDFSGHLKGAFESLGHDFAIEEVSLDNLSSREVMQPSCTVCCVGDEVMKSQASLYVLAESLEFKSSVFLIPRNAIELALLLGRMGCERVFPIPENTSDSDAWLFLATQVQQLIGAVSSREGTRKSMIFSDPKSKSMLALIERVAGVEVSTLLTGESGVGKEVVATILHKMSARARKPFIAVNCAAIPENLVESFLFGHCKGAFTGAVKDQPGVFEEADGGIVFLDEVGELPLHVQPKLLRLLQERRSARVGAHKEHSFDVRVLAATNQDLHELVKQKKFREDLFYRINAFHIRIPSLRERTEDIKNIALFCASSLLIGGCVAELTEEAIQKLISYGWPGNVRELENVICRAKVLAVAAVIEPQHIVFDSVSFIDESPDPESSSLQATSDVPQGSVSSLSASKEELEQQWILRAIEETSTREEAAAVLGISPRTLRHKLQKFKQFGSMVTEQRSEAIGGFGS</sequence>
<feature type="region of interest" description="Disordered" evidence="6">
    <location>
        <begin position="389"/>
        <end position="411"/>
    </location>
</feature>
<dbReference type="InterPro" id="IPR002197">
    <property type="entry name" value="HTH_Fis"/>
</dbReference>
<dbReference type="GO" id="GO:0005524">
    <property type="term" value="F:ATP binding"/>
    <property type="evidence" value="ECO:0007669"/>
    <property type="project" value="UniProtKB-KW"/>
</dbReference>
<comment type="caution">
    <text evidence="8">The sequence shown here is derived from an EMBL/GenBank/DDBJ whole genome shotgun (WGS) entry which is preliminary data.</text>
</comment>
<evidence type="ECO:0000313" key="8">
    <source>
        <dbReference type="EMBL" id="EGG29300.1"/>
    </source>
</evidence>
<dbReference type="InterPro" id="IPR003593">
    <property type="entry name" value="AAA+_ATPase"/>
</dbReference>
<dbReference type="eggNOG" id="COG2204">
    <property type="taxonomic scope" value="Bacteria"/>
</dbReference>
<dbReference type="InterPro" id="IPR002078">
    <property type="entry name" value="Sigma_54_int"/>
</dbReference>
<gene>
    <name evidence="8" type="ORF">IMCC3088_1929</name>
</gene>
<organism evidence="8 9">
    <name type="scientific">Aequoribacter fuscus</name>
    <dbReference type="NCBI Taxonomy" id="2518989"/>
    <lineage>
        <taxon>Bacteria</taxon>
        <taxon>Pseudomonadati</taxon>
        <taxon>Pseudomonadota</taxon>
        <taxon>Gammaproteobacteria</taxon>
        <taxon>Cellvibrionales</taxon>
        <taxon>Halieaceae</taxon>
        <taxon>Aequoribacter</taxon>
    </lineage>
</organism>
<dbReference type="Pfam" id="PF25601">
    <property type="entry name" value="AAA_lid_14"/>
    <property type="match status" value="1"/>
</dbReference>
<evidence type="ECO:0000259" key="7">
    <source>
        <dbReference type="PROSITE" id="PS50045"/>
    </source>
</evidence>
<feature type="domain" description="Sigma-54 factor interaction" evidence="7">
    <location>
        <begin position="137"/>
        <end position="364"/>
    </location>
</feature>
<evidence type="ECO:0000256" key="1">
    <source>
        <dbReference type="ARBA" id="ARBA00022741"/>
    </source>
</evidence>
<keyword evidence="5" id="KW-0804">Transcription</keyword>
<dbReference type="Gene3D" id="3.40.50.300">
    <property type="entry name" value="P-loop containing nucleotide triphosphate hydrolases"/>
    <property type="match status" value="1"/>
</dbReference>
<dbReference type="GO" id="GO:0043565">
    <property type="term" value="F:sequence-specific DNA binding"/>
    <property type="evidence" value="ECO:0007669"/>
    <property type="project" value="InterPro"/>
</dbReference>
<dbReference type="InterPro" id="IPR027417">
    <property type="entry name" value="P-loop_NTPase"/>
</dbReference>
<dbReference type="PANTHER" id="PTHR32071">
    <property type="entry name" value="TRANSCRIPTIONAL REGULATORY PROTEIN"/>
    <property type="match status" value="1"/>
</dbReference>
<keyword evidence="2" id="KW-0067">ATP-binding</keyword>
<reference evidence="8 9" key="1">
    <citation type="journal article" date="2011" name="J. Bacteriol.">
        <title>Genome sequence of strain IMCC3088, a proteorhodopsin-containing marine bacterium belonging to the OM60/NOR5 clade.</title>
        <authorList>
            <person name="Jang Y."/>
            <person name="Oh H.M."/>
            <person name="Kang I."/>
            <person name="Lee K."/>
            <person name="Yang S.J."/>
            <person name="Cho J.C."/>
        </authorList>
    </citation>
    <scope>NUCLEOTIDE SEQUENCE [LARGE SCALE GENOMIC DNA]</scope>
    <source>
        <strain evidence="8 9">IMCC3088</strain>
    </source>
</reference>
<feature type="compositionally biased region" description="Polar residues" evidence="6">
    <location>
        <begin position="390"/>
        <end position="411"/>
    </location>
</feature>